<comment type="similarity">
    <text evidence="2">Belongs to the GtrA family.</text>
</comment>
<dbReference type="InterPro" id="IPR051401">
    <property type="entry name" value="GtrA_CellWall_Glycosyl"/>
</dbReference>
<evidence type="ECO:0000313" key="9">
    <source>
        <dbReference type="Proteomes" id="UP000481043"/>
    </source>
</evidence>
<feature type="domain" description="GtrA/DPMS transmembrane" evidence="7">
    <location>
        <begin position="14"/>
        <end position="127"/>
    </location>
</feature>
<dbReference type="GO" id="GO:0005886">
    <property type="term" value="C:plasma membrane"/>
    <property type="evidence" value="ECO:0007669"/>
    <property type="project" value="TreeGrafter"/>
</dbReference>
<feature type="transmembrane region" description="Helical" evidence="6">
    <location>
        <begin position="46"/>
        <end position="63"/>
    </location>
</feature>
<sequence>MRLVRNDFSLKFIKYSIVGVVNTAIYFISMFLLVEIVGIEPVVGSAMSFIVMTIFSFTLNKMYTFGGDFTTTKLVRFFIVSTLGFVLNYMIMFSIVTLLNFHYFWGELVTVLVIPLLNFSLNYFWTFK</sequence>
<evidence type="ECO:0000256" key="1">
    <source>
        <dbReference type="ARBA" id="ARBA00004141"/>
    </source>
</evidence>
<organism evidence="8 9">
    <name type="scientific">Bacillus mesophilus</name>
    <dbReference type="NCBI Taxonomy" id="1808955"/>
    <lineage>
        <taxon>Bacteria</taxon>
        <taxon>Bacillati</taxon>
        <taxon>Bacillota</taxon>
        <taxon>Bacilli</taxon>
        <taxon>Bacillales</taxon>
        <taxon>Bacillaceae</taxon>
        <taxon>Bacillus</taxon>
    </lineage>
</organism>
<keyword evidence="4 6" id="KW-1133">Transmembrane helix</keyword>
<evidence type="ECO:0000256" key="2">
    <source>
        <dbReference type="ARBA" id="ARBA00009399"/>
    </source>
</evidence>
<reference evidence="8 9" key="1">
    <citation type="submission" date="2020-02" db="EMBL/GenBank/DDBJ databases">
        <title>Bacillus aquiflavi sp. nov., isolated from yellow water of strong flavor Chinese baijiu in Yibin region of China.</title>
        <authorList>
            <person name="Xie J."/>
        </authorList>
    </citation>
    <scope>NUCLEOTIDE SEQUENCE [LARGE SCALE GENOMIC DNA]</scope>
    <source>
        <strain evidence="8 9">SA4</strain>
    </source>
</reference>
<evidence type="ECO:0000256" key="5">
    <source>
        <dbReference type="ARBA" id="ARBA00023136"/>
    </source>
</evidence>
<comment type="caution">
    <text evidence="8">The sequence shown here is derived from an EMBL/GenBank/DDBJ whole genome shotgun (WGS) entry which is preliminary data.</text>
</comment>
<dbReference type="GO" id="GO:0000271">
    <property type="term" value="P:polysaccharide biosynthetic process"/>
    <property type="evidence" value="ECO:0007669"/>
    <property type="project" value="InterPro"/>
</dbReference>
<dbReference type="AlphaFoldDB" id="A0A6M0QBF4"/>
<evidence type="ECO:0000256" key="3">
    <source>
        <dbReference type="ARBA" id="ARBA00022692"/>
    </source>
</evidence>
<proteinExistence type="inferred from homology"/>
<dbReference type="EMBL" id="JAAIWM010000008">
    <property type="protein sequence ID" value="NEY73694.1"/>
    <property type="molecule type" value="Genomic_DNA"/>
</dbReference>
<evidence type="ECO:0000313" key="8">
    <source>
        <dbReference type="EMBL" id="NEY73694.1"/>
    </source>
</evidence>
<dbReference type="Proteomes" id="UP000481043">
    <property type="component" value="Unassembled WGS sequence"/>
</dbReference>
<keyword evidence="9" id="KW-1185">Reference proteome</keyword>
<gene>
    <name evidence="8" type="ORF">G4D63_18420</name>
</gene>
<evidence type="ECO:0000256" key="4">
    <source>
        <dbReference type="ARBA" id="ARBA00022989"/>
    </source>
</evidence>
<name>A0A6M0QBF4_9BACI</name>
<evidence type="ECO:0000256" key="6">
    <source>
        <dbReference type="SAM" id="Phobius"/>
    </source>
</evidence>
<evidence type="ECO:0000259" key="7">
    <source>
        <dbReference type="Pfam" id="PF04138"/>
    </source>
</evidence>
<comment type="subcellular location">
    <subcellularLocation>
        <location evidence="1">Membrane</location>
        <topology evidence="1">Multi-pass membrane protein</topology>
    </subcellularLocation>
</comment>
<feature type="transmembrane region" description="Helical" evidence="6">
    <location>
        <begin position="12"/>
        <end position="34"/>
    </location>
</feature>
<dbReference type="Pfam" id="PF04138">
    <property type="entry name" value="GtrA_DPMS_TM"/>
    <property type="match status" value="1"/>
</dbReference>
<dbReference type="InterPro" id="IPR007267">
    <property type="entry name" value="GtrA_DPMS_TM"/>
</dbReference>
<dbReference type="RefSeq" id="WP_163181478.1">
    <property type="nucleotide sequence ID" value="NZ_JAAIWM010000008.1"/>
</dbReference>
<accession>A0A6M0QBF4</accession>
<feature type="transmembrane region" description="Helical" evidence="6">
    <location>
        <begin position="102"/>
        <end position="125"/>
    </location>
</feature>
<feature type="transmembrane region" description="Helical" evidence="6">
    <location>
        <begin position="75"/>
        <end position="96"/>
    </location>
</feature>
<protein>
    <submittedName>
        <fullName evidence="8">GtrA family protein</fullName>
    </submittedName>
</protein>
<keyword evidence="5 6" id="KW-0472">Membrane</keyword>
<keyword evidence="3 6" id="KW-0812">Transmembrane</keyword>
<dbReference type="PANTHER" id="PTHR38459:SF1">
    <property type="entry name" value="PROPHAGE BACTOPRENOL-LINKED GLUCOSE TRANSLOCASE HOMOLOG"/>
    <property type="match status" value="1"/>
</dbReference>
<dbReference type="PANTHER" id="PTHR38459">
    <property type="entry name" value="PROPHAGE BACTOPRENOL-LINKED GLUCOSE TRANSLOCASE HOMOLOG"/>
    <property type="match status" value="1"/>
</dbReference>